<reference evidence="2 3" key="1">
    <citation type="submission" date="2018-02" db="EMBL/GenBank/DDBJ databases">
        <title>Complete genome sequence of Streptomyces dengpaensis, the producer of angucyclines.</title>
        <authorList>
            <person name="Yumei L."/>
        </authorList>
    </citation>
    <scope>NUCLEOTIDE SEQUENCE [LARGE SCALE GENOMIC DNA]</scope>
    <source>
        <strain evidence="2 3">XZHG99</strain>
    </source>
</reference>
<proteinExistence type="predicted"/>
<evidence type="ECO:0000256" key="1">
    <source>
        <dbReference type="SAM" id="MobiDB-lite"/>
    </source>
</evidence>
<sequence>MVAWSRIVRHACRWKFALNPGGVGQDLVRLGDRRSHPRFPLPRSHPASPSPASPMFPFDR</sequence>
<accession>A0ABN5IBP5</accession>
<dbReference type="Proteomes" id="UP000238413">
    <property type="component" value="Chromosome"/>
</dbReference>
<dbReference type="EMBL" id="CP026652">
    <property type="protein sequence ID" value="AVH60565.1"/>
    <property type="molecule type" value="Genomic_DNA"/>
</dbReference>
<feature type="region of interest" description="Disordered" evidence="1">
    <location>
        <begin position="34"/>
        <end position="60"/>
    </location>
</feature>
<organism evidence="2 3">
    <name type="scientific">Streptomyces dengpaensis</name>
    <dbReference type="NCBI Taxonomy" id="2049881"/>
    <lineage>
        <taxon>Bacteria</taxon>
        <taxon>Bacillati</taxon>
        <taxon>Actinomycetota</taxon>
        <taxon>Actinomycetes</taxon>
        <taxon>Kitasatosporales</taxon>
        <taxon>Streptomycetaceae</taxon>
        <taxon>Streptomyces</taxon>
    </lineage>
</organism>
<evidence type="ECO:0000313" key="3">
    <source>
        <dbReference type="Proteomes" id="UP000238413"/>
    </source>
</evidence>
<protein>
    <submittedName>
        <fullName evidence="2">Uncharacterized protein</fullName>
    </submittedName>
</protein>
<gene>
    <name evidence="2" type="ORF">C4B68_37735</name>
</gene>
<evidence type="ECO:0000313" key="2">
    <source>
        <dbReference type="EMBL" id="AVH60565.1"/>
    </source>
</evidence>
<name>A0ABN5IBP5_9ACTN</name>
<keyword evidence="3" id="KW-1185">Reference proteome</keyword>